<name>A0A3P5ZU90_BRACM</name>
<protein>
    <submittedName>
        <fullName evidence="1">Uncharacterized protein</fullName>
    </submittedName>
</protein>
<proteinExistence type="predicted"/>
<accession>A0A3P5ZU90</accession>
<organism evidence="1">
    <name type="scientific">Brassica campestris</name>
    <name type="common">Field mustard</name>
    <dbReference type="NCBI Taxonomy" id="3711"/>
    <lineage>
        <taxon>Eukaryota</taxon>
        <taxon>Viridiplantae</taxon>
        <taxon>Streptophyta</taxon>
        <taxon>Embryophyta</taxon>
        <taxon>Tracheophyta</taxon>
        <taxon>Spermatophyta</taxon>
        <taxon>Magnoliopsida</taxon>
        <taxon>eudicotyledons</taxon>
        <taxon>Gunneridae</taxon>
        <taxon>Pentapetalae</taxon>
        <taxon>rosids</taxon>
        <taxon>malvids</taxon>
        <taxon>Brassicales</taxon>
        <taxon>Brassicaceae</taxon>
        <taxon>Brassiceae</taxon>
        <taxon>Brassica</taxon>
    </lineage>
</organism>
<sequence>MAAFLVPMIDVVVDGVPRNSKVYQVSITPTISYRVTVTGEPGVFEEWIAQYKVEECDRFFPVGVAVHGQDRYGYSFLTVCTRLRCIVFQQRFSYGLSRDYVVPQGCLHLLRLAYGRL</sequence>
<gene>
    <name evidence="1" type="ORF">BRAA03T15554Z</name>
</gene>
<dbReference type="AlphaFoldDB" id="A0A3P5ZU90"/>
<reference evidence="1" key="1">
    <citation type="submission" date="2018-11" db="EMBL/GenBank/DDBJ databases">
        <authorList>
            <consortium name="Genoscope - CEA"/>
            <person name="William W."/>
        </authorList>
    </citation>
    <scope>NUCLEOTIDE SEQUENCE</scope>
</reference>
<evidence type="ECO:0000313" key="1">
    <source>
        <dbReference type="EMBL" id="VDC84336.1"/>
    </source>
</evidence>
<dbReference type="EMBL" id="LR031572">
    <property type="protein sequence ID" value="VDC84336.1"/>
    <property type="molecule type" value="Genomic_DNA"/>
</dbReference>